<evidence type="ECO:0000256" key="1">
    <source>
        <dbReference type="ARBA" id="ARBA00004651"/>
    </source>
</evidence>
<dbReference type="EMBL" id="CP019937">
    <property type="protein sequence ID" value="ARO13836.1"/>
    <property type="molecule type" value="Genomic_DNA"/>
</dbReference>
<evidence type="ECO:0000256" key="4">
    <source>
        <dbReference type="ARBA" id="ARBA00022989"/>
    </source>
</evidence>
<dbReference type="PANTHER" id="PTHR43124">
    <property type="entry name" value="PURINE EFFLUX PUMP PBUE"/>
    <property type="match status" value="1"/>
</dbReference>
<feature type="transmembrane region" description="Helical" evidence="6">
    <location>
        <begin position="201"/>
        <end position="226"/>
    </location>
</feature>
<organism evidence="8 9">
    <name type="scientific">Ketogulonicigenium robustum</name>
    <dbReference type="NCBI Taxonomy" id="92947"/>
    <lineage>
        <taxon>Bacteria</taxon>
        <taxon>Pseudomonadati</taxon>
        <taxon>Pseudomonadota</taxon>
        <taxon>Alphaproteobacteria</taxon>
        <taxon>Rhodobacterales</taxon>
        <taxon>Roseobacteraceae</taxon>
        <taxon>Ketogulonicigenium</taxon>
    </lineage>
</organism>
<proteinExistence type="predicted"/>
<reference evidence="8 9" key="1">
    <citation type="submission" date="2017-02" db="EMBL/GenBank/DDBJ databases">
        <title>Ketogulonicigenium robustum SPU B003 Genome sequencing and assembly.</title>
        <authorList>
            <person name="Li Y."/>
            <person name="Liu L."/>
            <person name="Wang C."/>
            <person name="Zhang M."/>
            <person name="Zhang T."/>
            <person name="Zhang Y."/>
        </authorList>
    </citation>
    <scope>NUCLEOTIDE SEQUENCE [LARGE SCALE GENOMIC DNA]</scope>
    <source>
        <strain evidence="8 9">SPU_B003</strain>
    </source>
</reference>
<evidence type="ECO:0000256" key="3">
    <source>
        <dbReference type="ARBA" id="ARBA00022692"/>
    </source>
</evidence>
<dbReference type="STRING" id="92947.BVG79_00482"/>
<feature type="transmembrane region" description="Helical" evidence="6">
    <location>
        <begin position="95"/>
        <end position="117"/>
    </location>
</feature>
<dbReference type="SUPFAM" id="SSF103473">
    <property type="entry name" value="MFS general substrate transporter"/>
    <property type="match status" value="1"/>
</dbReference>
<keyword evidence="2" id="KW-1003">Cell membrane</keyword>
<dbReference type="Pfam" id="PF07690">
    <property type="entry name" value="MFS_1"/>
    <property type="match status" value="1"/>
</dbReference>
<dbReference type="KEGG" id="kro:BVG79_00482"/>
<dbReference type="InterPro" id="IPR050189">
    <property type="entry name" value="MFS_Efflux_Transporters"/>
</dbReference>
<evidence type="ECO:0000256" key="6">
    <source>
        <dbReference type="SAM" id="Phobius"/>
    </source>
</evidence>
<keyword evidence="5 6" id="KW-0472">Membrane</keyword>
<dbReference type="GO" id="GO:0005886">
    <property type="term" value="C:plasma membrane"/>
    <property type="evidence" value="ECO:0007669"/>
    <property type="project" value="UniProtKB-SubCell"/>
</dbReference>
<sequence length="399" mass="41689">MRVGIICLLLAYGLSQFYRAFLAVLTPYLGADIGMTPETLATASSLWFVAFAALQIPVGIALDRVGPRRTSALLFGLGTGGGAALFALASQPWHIVLAMMLIGAGCAPVLVASYYIFARIYSPAVFATLAGAVISIGSLGNISSSYPLAWALGFLGWRETVWCLAALSVLTALLVQFLVVDPPASEGGPQGKMSELLRMRALYPICGLLFVGYAPLAAISGLWVGPYTHDVFGLDAEGIGAAALVIGLSMAAGSMLYGPVERALRSRKWVALTGSAVMGLALYMLWATAGQSLLLSVALFGVIGFFGANYPVIMAQGRTFLPAHLTGRGVTLLNLFSVGGVGVMQFVSARVYAAAPAQPVTAPYAAIFLTFALVVTVGVIIYAFSREAPAPVEIHSRAI</sequence>
<dbReference type="GO" id="GO:0022857">
    <property type="term" value="F:transmembrane transporter activity"/>
    <property type="evidence" value="ECO:0007669"/>
    <property type="project" value="InterPro"/>
</dbReference>
<feature type="transmembrane region" description="Helical" evidence="6">
    <location>
        <begin position="162"/>
        <end position="180"/>
    </location>
</feature>
<dbReference type="PROSITE" id="PS50850">
    <property type="entry name" value="MFS"/>
    <property type="match status" value="1"/>
</dbReference>
<accession>A0A1W6NX58</accession>
<feature type="domain" description="Major facilitator superfamily (MFS) profile" evidence="7">
    <location>
        <begin position="1"/>
        <end position="390"/>
    </location>
</feature>
<dbReference type="RefSeq" id="WP_085785482.1">
    <property type="nucleotide sequence ID" value="NZ_CP019937.1"/>
</dbReference>
<dbReference type="InterPro" id="IPR036259">
    <property type="entry name" value="MFS_trans_sf"/>
</dbReference>
<keyword evidence="9" id="KW-1185">Reference proteome</keyword>
<feature type="transmembrane region" description="Helical" evidence="6">
    <location>
        <begin position="72"/>
        <end position="89"/>
    </location>
</feature>
<dbReference type="Gene3D" id="1.20.1250.20">
    <property type="entry name" value="MFS general substrate transporter like domains"/>
    <property type="match status" value="2"/>
</dbReference>
<protein>
    <submittedName>
        <fullName evidence="8">Major facilitator superfamily protein</fullName>
    </submittedName>
</protein>
<keyword evidence="3 6" id="KW-0812">Transmembrane</keyword>
<keyword evidence="4 6" id="KW-1133">Transmembrane helix</keyword>
<dbReference type="OrthoDB" id="272777at2"/>
<evidence type="ECO:0000313" key="9">
    <source>
        <dbReference type="Proteomes" id="UP000242447"/>
    </source>
</evidence>
<feature type="transmembrane region" description="Helical" evidence="6">
    <location>
        <begin position="124"/>
        <end position="142"/>
    </location>
</feature>
<feature type="transmembrane region" description="Helical" evidence="6">
    <location>
        <begin position="332"/>
        <end position="352"/>
    </location>
</feature>
<evidence type="ECO:0000256" key="5">
    <source>
        <dbReference type="ARBA" id="ARBA00023136"/>
    </source>
</evidence>
<name>A0A1W6NX58_9RHOB</name>
<dbReference type="PANTHER" id="PTHR43124:SF3">
    <property type="entry name" value="CHLORAMPHENICOL EFFLUX PUMP RV0191"/>
    <property type="match status" value="1"/>
</dbReference>
<feature type="transmembrane region" description="Helical" evidence="6">
    <location>
        <begin position="293"/>
        <end position="312"/>
    </location>
</feature>
<evidence type="ECO:0000313" key="8">
    <source>
        <dbReference type="EMBL" id="ARO13836.1"/>
    </source>
</evidence>
<evidence type="ECO:0000256" key="2">
    <source>
        <dbReference type="ARBA" id="ARBA00022475"/>
    </source>
</evidence>
<feature type="transmembrane region" description="Helical" evidence="6">
    <location>
        <begin position="364"/>
        <end position="384"/>
    </location>
</feature>
<feature type="transmembrane region" description="Helical" evidence="6">
    <location>
        <begin position="46"/>
        <end position="65"/>
    </location>
</feature>
<feature type="transmembrane region" description="Helical" evidence="6">
    <location>
        <begin position="238"/>
        <end position="257"/>
    </location>
</feature>
<dbReference type="AlphaFoldDB" id="A0A1W6NX58"/>
<dbReference type="InterPro" id="IPR011701">
    <property type="entry name" value="MFS"/>
</dbReference>
<evidence type="ECO:0000259" key="7">
    <source>
        <dbReference type="PROSITE" id="PS50850"/>
    </source>
</evidence>
<gene>
    <name evidence="8" type="ORF">BVG79_00482</name>
</gene>
<dbReference type="InterPro" id="IPR020846">
    <property type="entry name" value="MFS_dom"/>
</dbReference>
<comment type="subcellular location">
    <subcellularLocation>
        <location evidence="1">Cell membrane</location>
        <topology evidence="1">Multi-pass membrane protein</topology>
    </subcellularLocation>
</comment>
<dbReference type="Proteomes" id="UP000242447">
    <property type="component" value="Chromosome"/>
</dbReference>
<feature type="transmembrane region" description="Helical" evidence="6">
    <location>
        <begin position="269"/>
        <end position="287"/>
    </location>
</feature>